<comment type="similarity">
    <text evidence="1 3">Belongs to the UDP-glycosyltransferase family.</text>
</comment>
<evidence type="ECO:0000313" key="5">
    <source>
        <dbReference type="EMBL" id="KAJ4798414.1"/>
    </source>
</evidence>
<dbReference type="FunFam" id="3.40.50.2000:FF:000040">
    <property type="entry name" value="UDP-glycosyltransferase 76C1"/>
    <property type="match status" value="1"/>
</dbReference>
<dbReference type="Proteomes" id="UP001140206">
    <property type="component" value="Chromosome 2"/>
</dbReference>
<dbReference type="Gene3D" id="3.40.50.2000">
    <property type="entry name" value="Glycogen Phosphorylase B"/>
    <property type="match status" value="2"/>
</dbReference>
<keyword evidence="2 3" id="KW-0808">Transferase</keyword>
<comment type="caution">
    <text evidence="5">The sequence shown here is derived from an EMBL/GenBank/DDBJ whole genome shotgun (WGS) entry which is preliminary data.</text>
</comment>
<dbReference type="Pfam" id="PF00201">
    <property type="entry name" value="UDPGT"/>
    <property type="match status" value="1"/>
</dbReference>
<dbReference type="EMBL" id="JAMFTS010000002">
    <property type="protein sequence ID" value="KAJ4798414.1"/>
    <property type="molecule type" value="Genomic_DNA"/>
</dbReference>
<protein>
    <recommendedName>
        <fullName evidence="4">Glycosyltransferase</fullName>
        <ecNumber evidence="4">2.4.1.-</ecNumber>
    </recommendedName>
</protein>
<gene>
    <name evidence="5" type="ORF">LUZ62_049660</name>
</gene>
<dbReference type="PANTHER" id="PTHR11926:SF1392">
    <property type="entry name" value="GLYCOSYLTRANSFERASE"/>
    <property type="match status" value="1"/>
</dbReference>
<dbReference type="CDD" id="cd03784">
    <property type="entry name" value="GT1_Gtf-like"/>
    <property type="match status" value="1"/>
</dbReference>
<dbReference type="SUPFAM" id="SSF53756">
    <property type="entry name" value="UDP-Glycosyltransferase/glycogen phosphorylase"/>
    <property type="match status" value="1"/>
</dbReference>
<proteinExistence type="inferred from homology"/>
<name>A0AAV8G2V8_9POAL</name>
<evidence type="ECO:0000256" key="1">
    <source>
        <dbReference type="ARBA" id="ARBA00009995"/>
    </source>
</evidence>
<evidence type="ECO:0000256" key="4">
    <source>
        <dbReference type="RuleBase" id="RU362057"/>
    </source>
</evidence>
<dbReference type="EC" id="2.4.1.-" evidence="4"/>
<dbReference type="PROSITE" id="PS00375">
    <property type="entry name" value="UDPGT"/>
    <property type="match status" value="1"/>
</dbReference>
<keyword evidence="6" id="KW-1185">Reference proteome</keyword>
<evidence type="ECO:0000313" key="6">
    <source>
        <dbReference type="Proteomes" id="UP001140206"/>
    </source>
</evidence>
<dbReference type="AlphaFoldDB" id="A0AAV8G2V8"/>
<reference evidence="5" key="1">
    <citation type="submission" date="2022-08" db="EMBL/GenBank/DDBJ databases">
        <authorList>
            <person name="Marques A."/>
        </authorList>
    </citation>
    <scope>NUCLEOTIDE SEQUENCE</scope>
    <source>
        <strain evidence="5">RhyPub2mFocal</strain>
        <tissue evidence="5">Leaves</tissue>
    </source>
</reference>
<sequence>METPDSDSSVPPPHVLIFPFPIQGHMNCMLYLSEMLVYSGFHITLLLTDHNLSLLRNNSSSNNNNNNSHPSSLPNIPRLRVLSIPDCLPADHPRNLDGWVELLDSLKTNACPLYKSLLLDLCKMDDVGADGFPAVTCVIADGILPFMIDASEEVGVPAIAFRTASASSLWIYYCIPQLIQSGEVPFRDGADWDEPINSIPGMESFLRRRDLPSPCRLAKNPEDKVLQLLATCTAHSERTRGLILNTLETLESISLEQIRAHMPTTYAIGPLHEMVRAYRSQNNVCAHDKSVSLWHQDCTCMTWLDQQPHRSVIYVSYGSVAVMTRESLIEFWIALVNSGEHFLWVVRSDLLRGEEWTNIWDSLSLEVRKGTEERGCIVSWVPQVEVLAHPAVGCFLTHSGWNSTLESIVGGVPMLCWPFAVDRQINSRLVGEVWRIGLDMKDACDKTTIEKMVRAAMNGETASEIRKNAHELAKMVKNSVVEGGSSFENFQRLIEHIKSLCKRNVE</sequence>
<dbReference type="InterPro" id="IPR002213">
    <property type="entry name" value="UDP_glucos_trans"/>
</dbReference>
<dbReference type="InterPro" id="IPR035595">
    <property type="entry name" value="UDP_glycos_trans_CS"/>
</dbReference>
<evidence type="ECO:0000256" key="3">
    <source>
        <dbReference type="RuleBase" id="RU003718"/>
    </source>
</evidence>
<dbReference type="GO" id="GO:0080043">
    <property type="term" value="F:quercetin 3-O-glucosyltransferase activity"/>
    <property type="evidence" value="ECO:0007669"/>
    <property type="project" value="TreeGrafter"/>
</dbReference>
<dbReference type="PANTHER" id="PTHR11926">
    <property type="entry name" value="GLUCOSYL/GLUCURONOSYL TRANSFERASES"/>
    <property type="match status" value="1"/>
</dbReference>
<organism evidence="5 6">
    <name type="scientific">Rhynchospora pubera</name>
    <dbReference type="NCBI Taxonomy" id="906938"/>
    <lineage>
        <taxon>Eukaryota</taxon>
        <taxon>Viridiplantae</taxon>
        <taxon>Streptophyta</taxon>
        <taxon>Embryophyta</taxon>
        <taxon>Tracheophyta</taxon>
        <taxon>Spermatophyta</taxon>
        <taxon>Magnoliopsida</taxon>
        <taxon>Liliopsida</taxon>
        <taxon>Poales</taxon>
        <taxon>Cyperaceae</taxon>
        <taxon>Cyperoideae</taxon>
        <taxon>Rhynchosporeae</taxon>
        <taxon>Rhynchospora</taxon>
    </lineage>
</organism>
<keyword evidence="3" id="KW-0328">Glycosyltransferase</keyword>
<dbReference type="GO" id="GO:0080044">
    <property type="term" value="F:quercetin 7-O-glucosyltransferase activity"/>
    <property type="evidence" value="ECO:0007669"/>
    <property type="project" value="TreeGrafter"/>
</dbReference>
<accession>A0AAV8G2V8</accession>
<evidence type="ECO:0000256" key="2">
    <source>
        <dbReference type="ARBA" id="ARBA00022679"/>
    </source>
</evidence>